<dbReference type="Proteomes" id="UP001165393">
    <property type="component" value="Unassembled WGS sequence"/>
</dbReference>
<dbReference type="SUPFAM" id="SSF63829">
    <property type="entry name" value="Calcium-dependent phosphotriesterase"/>
    <property type="match status" value="1"/>
</dbReference>
<keyword evidence="1" id="KW-0732">Signal</keyword>
<name>A0AA41W8J2_9GAMM</name>
<dbReference type="InterPro" id="IPR011042">
    <property type="entry name" value="6-blade_b-propeller_TolB-like"/>
</dbReference>
<dbReference type="AlphaFoldDB" id="A0AA41W8J2"/>
<proteinExistence type="predicted"/>
<evidence type="ECO:0000313" key="3">
    <source>
        <dbReference type="EMBL" id="MCM2681252.1"/>
    </source>
</evidence>
<evidence type="ECO:0008006" key="5">
    <source>
        <dbReference type="Google" id="ProtNLM"/>
    </source>
</evidence>
<reference evidence="3 4" key="1">
    <citation type="journal article" date="2013" name="Antonie Van Leeuwenhoek">
        <title>Echinimonas agarilytica gen. nov., sp. nov., a new gammaproteobacterium isolated from the sea urchin Strongylocentrotus intermedius.</title>
        <authorList>
            <person name="Nedashkovskaya O.I."/>
            <person name="Stenkova A.M."/>
            <person name="Zhukova N.V."/>
            <person name="Van Trappen S."/>
            <person name="Lee J.S."/>
            <person name="Kim S.B."/>
        </authorList>
    </citation>
    <scope>NUCLEOTIDE SEQUENCE [LARGE SCALE GENOMIC DNA]</scope>
    <source>
        <strain evidence="3 4">KMM 6351</strain>
    </source>
</reference>
<evidence type="ECO:0000256" key="2">
    <source>
        <dbReference type="ARBA" id="ARBA00023180"/>
    </source>
</evidence>
<keyword evidence="2" id="KW-0325">Glycoprotein</keyword>
<sequence length="359" mass="40082">MTIKNVLSPKSNLDPHGLIVGHNDFKYRVDTQWGALNPKDVAVENCHDFAMDSRGRIIMVTDNPSNNFIVYNKDGKLLDSWGTEYPGAHAIEVVHENGEDFIYVVDSGWISNRNWDGISTDAWDSPFNKVIAQSGFVSKLTIDGRLIFTIGHPQTCGAYKPEQPFRPTDVAVAANGDIYITDGYGSDFLLQYDCQGRYIRHWGGHDNHNSDLNLTNTHGISIDHRDPADPHLIVSSRADHVMKLFSLNGDYRSSIATPGAYIGGAVFKDDHFYAPVCWSHIDGANADDSGFISIFDRDNRVVSNPGGTEPMYVDGVLQPMQSTWDVFNHCHGVCVDDDENLYVGQWRANQSYPIKLERV</sequence>
<keyword evidence="4" id="KW-1185">Reference proteome</keyword>
<dbReference type="PANTHER" id="PTHR10680">
    <property type="entry name" value="PEPTIDYL-GLYCINE ALPHA-AMIDATING MONOOXYGENASE"/>
    <property type="match status" value="1"/>
</dbReference>
<accession>A0AA41W8J2</accession>
<dbReference type="PANTHER" id="PTHR10680:SF14">
    <property type="entry name" value="PEPTIDYL-GLYCINE ALPHA-AMIDATING MONOOXYGENASE"/>
    <property type="match status" value="1"/>
</dbReference>
<organism evidence="3 4">
    <name type="scientific">Echinimonas agarilytica</name>
    <dbReference type="NCBI Taxonomy" id="1215918"/>
    <lineage>
        <taxon>Bacteria</taxon>
        <taxon>Pseudomonadati</taxon>
        <taxon>Pseudomonadota</taxon>
        <taxon>Gammaproteobacteria</taxon>
        <taxon>Alteromonadales</taxon>
        <taxon>Echinimonadaceae</taxon>
        <taxon>Echinimonas</taxon>
    </lineage>
</organism>
<comment type="caution">
    <text evidence="3">The sequence shown here is derived from an EMBL/GenBank/DDBJ whole genome shotgun (WGS) entry which is preliminary data.</text>
</comment>
<dbReference type="EMBL" id="JAMQGP010000009">
    <property type="protein sequence ID" value="MCM2681252.1"/>
    <property type="molecule type" value="Genomic_DNA"/>
</dbReference>
<gene>
    <name evidence="3" type="ORF">NAF29_16510</name>
</gene>
<protein>
    <recommendedName>
        <fullName evidence="5">Peptidylglycine monooxygenase</fullName>
    </recommendedName>
</protein>
<dbReference type="GO" id="GO:0005576">
    <property type="term" value="C:extracellular region"/>
    <property type="evidence" value="ECO:0007669"/>
    <property type="project" value="TreeGrafter"/>
</dbReference>
<evidence type="ECO:0000313" key="4">
    <source>
        <dbReference type="Proteomes" id="UP001165393"/>
    </source>
</evidence>
<dbReference type="Gene3D" id="2.120.10.30">
    <property type="entry name" value="TolB, C-terminal domain"/>
    <property type="match status" value="1"/>
</dbReference>
<evidence type="ECO:0000256" key="1">
    <source>
        <dbReference type="ARBA" id="ARBA00022729"/>
    </source>
</evidence>